<dbReference type="Pfam" id="PF00578">
    <property type="entry name" value="AhpC-TSA"/>
    <property type="match status" value="1"/>
</dbReference>
<dbReference type="InterPro" id="IPR017937">
    <property type="entry name" value="Thioredoxin_CS"/>
</dbReference>
<feature type="domain" description="Thioredoxin" evidence="7">
    <location>
        <begin position="40"/>
        <end position="187"/>
    </location>
</feature>
<evidence type="ECO:0000256" key="1">
    <source>
        <dbReference type="ARBA" id="ARBA00004196"/>
    </source>
</evidence>
<evidence type="ECO:0000256" key="5">
    <source>
        <dbReference type="ARBA" id="ARBA00023284"/>
    </source>
</evidence>
<name>A0A554RFN5_9ACTN</name>
<keyword evidence="3" id="KW-0812">Transmembrane</keyword>
<dbReference type="InterPro" id="IPR036249">
    <property type="entry name" value="Thioredoxin-like_sf"/>
</dbReference>
<keyword evidence="9" id="KW-1185">Reference proteome</keyword>
<dbReference type="InterPro" id="IPR013766">
    <property type="entry name" value="Thioredoxin_domain"/>
</dbReference>
<dbReference type="OrthoDB" id="9796554at2"/>
<evidence type="ECO:0000256" key="2">
    <source>
        <dbReference type="ARBA" id="ARBA00022748"/>
    </source>
</evidence>
<dbReference type="Gene3D" id="3.40.30.10">
    <property type="entry name" value="Glutaredoxin"/>
    <property type="match status" value="1"/>
</dbReference>
<keyword evidence="2" id="KW-0201">Cytochrome c-type biogenesis</keyword>
<reference evidence="8 9" key="1">
    <citation type="submission" date="2019-07" db="EMBL/GenBank/DDBJ databases">
        <authorList>
            <person name="Zhao L.H."/>
        </authorList>
    </citation>
    <scope>NUCLEOTIDE SEQUENCE [LARGE SCALE GENOMIC DNA]</scope>
    <source>
        <strain evidence="8 9">Co35</strain>
    </source>
</reference>
<dbReference type="SUPFAM" id="SSF52833">
    <property type="entry name" value="Thioredoxin-like"/>
    <property type="match status" value="1"/>
</dbReference>
<feature type="signal peptide" evidence="6">
    <location>
        <begin position="1"/>
        <end position="17"/>
    </location>
</feature>
<dbReference type="EMBL" id="VLNT01000034">
    <property type="protein sequence ID" value="TSD52967.1"/>
    <property type="molecule type" value="Genomic_DNA"/>
</dbReference>
<dbReference type="GO" id="GO:0016209">
    <property type="term" value="F:antioxidant activity"/>
    <property type="evidence" value="ECO:0007669"/>
    <property type="project" value="InterPro"/>
</dbReference>
<comment type="subcellular location">
    <subcellularLocation>
        <location evidence="1">Cell envelope</location>
    </subcellularLocation>
</comment>
<dbReference type="PROSITE" id="PS51257">
    <property type="entry name" value="PROKAR_LIPOPROTEIN"/>
    <property type="match status" value="1"/>
</dbReference>
<gene>
    <name evidence="8" type="ORF">FNM00_18460</name>
</gene>
<evidence type="ECO:0000259" key="7">
    <source>
        <dbReference type="PROSITE" id="PS51352"/>
    </source>
</evidence>
<dbReference type="GO" id="GO:0030313">
    <property type="term" value="C:cell envelope"/>
    <property type="evidence" value="ECO:0007669"/>
    <property type="project" value="UniProtKB-SubCell"/>
</dbReference>
<proteinExistence type="predicted"/>
<feature type="chain" id="PRO_5038755240" evidence="6">
    <location>
        <begin position="18"/>
        <end position="189"/>
    </location>
</feature>
<dbReference type="PANTHER" id="PTHR42852:SF6">
    <property type="entry name" value="THIOL:DISULFIDE INTERCHANGE PROTEIN DSBE"/>
    <property type="match status" value="1"/>
</dbReference>
<dbReference type="Proteomes" id="UP000316988">
    <property type="component" value="Unassembled WGS sequence"/>
</dbReference>
<dbReference type="PROSITE" id="PS51352">
    <property type="entry name" value="THIOREDOXIN_2"/>
    <property type="match status" value="1"/>
</dbReference>
<comment type="caution">
    <text evidence="8">The sequence shown here is derived from an EMBL/GenBank/DDBJ whole genome shotgun (WGS) entry which is preliminary data.</text>
</comment>
<dbReference type="GO" id="GO:0017004">
    <property type="term" value="P:cytochrome complex assembly"/>
    <property type="evidence" value="ECO:0007669"/>
    <property type="project" value="UniProtKB-KW"/>
</dbReference>
<sequence length="189" mass="20618">MKRHRPLAIMVSSSLLAIITACGTTEETNEAGYASGDGSVTFVPPAERVELPELTGVDLTEQPMSSQDFDADILVINIWGSWCPPCRKETPTLVSLSREFDDQDVQFLGIAVRESAAASRAFVEKNDVPYPSFSDEAGELLLAFTESLPAAAVPTTYVIDRNGKVAARILSEVDETTLRQLIEQELGRR</sequence>
<organism evidence="8 9">
    <name type="scientific">Aeromicrobium piscarium</name>
    <dbReference type="NCBI Taxonomy" id="2590901"/>
    <lineage>
        <taxon>Bacteria</taxon>
        <taxon>Bacillati</taxon>
        <taxon>Actinomycetota</taxon>
        <taxon>Actinomycetes</taxon>
        <taxon>Propionibacteriales</taxon>
        <taxon>Nocardioidaceae</taxon>
        <taxon>Aeromicrobium</taxon>
    </lineage>
</organism>
<dbReference type="RefSeq" id="WP_143915001.1">
    <property type="nucleotide sequence ID" value="NZ_VLNT01000034.1"/>
</dbReference>
<evidence type="ECO:0000256" key="4">
    <source>
        <dbReference type="ARBA" id="ARBA00023157"/>
    </source>
</evidence>
<dbReference type="PANTHER" id="PTHR42852">
    <property type="entry name" value="THIOL:DISULFIDE INTERCHANGE PROTEIN DSBE"/>
    <property type="match status" value="1"/>
</dbReference>
<accession>A0A554RFN5</accession>
<dbReference type="InterPro" id="IPR000866">
    <property type="entry name" value="AhpC/TSA"/>
</dbReference>
<keyword evidence="3" id="KW-0735">Signal-anchor</keyword>
<dbReference type="CDD" id="cd02966">
    <property type="entry name" value="TlpA_like_family"/>
    <property type="match status" value="1"/>
</dbReference>
<evidence type="ECO:0000313" key="9">
    <source>
        <dbReference type="Proteomes" id="UP000316988"/>
    </source>
</evidence>
<evidence type="ECO:0000256" key="6">
    <source>
        <dbReference type="SAM" id="SignalP"/>
    </source>
</evidence>
<dbReference type="AlphaFoldDB" id="A0A554RFN5"/>
<dbReference type="PROSITE" id="PS00194">
    <property type="entry name" value="THIOREDOXIN_1"/>
    <property type="match status" value="1"/>
</dbReference>
<keyword evidence="5" id="KW-0676">Redox-active center</keyword>
<keyword evidence="6" id="KW-0732">Signal</keyword>
<evidence type="ECO:0000313" key="8">
    <source>
        <dbReference type="EMBL" id="TSD52967.1"/>
    </source>
</evidence>
<dbReference type="GO" id="GO:0016491">
    <property type="term" value="F:oxidoreductase activity"/>
    <property type="evidence" value="ECO:0007669"/>
    <property type="project" value="InterPro"/>
</dbReference>
<keyword evidence="4" id="KW-1015">Disulfide bond</keyword>
<dbReference type="InterPro" id="IPR050553">
    <property type="entry name" value="Thioredoxin_ResA/DsbE_sf"/>
</dbReference>
<protein>
    <submittedName>
        <fullName evidence="8">TlpA family protein disulfide reductase</fullName>
    </submittedName>
</protein>
<evidence type="ECO:0000256" key="3">
    <source>
        <dbReference type="ARBA" id="ARBA00022968"/>
    </source>
</evidence>